<dbReference type="RefSeq" id="WP_129970133.1">
    <property type="nucleotide sequence ID" value="NZ_JACCEW010000004.1"/>
</dbReference>
<evidence type="ECO:0000313" key="16">
    <source>
        <dbReference type="Proteomes" id="UP000580517"/>
    </source>
</evidence>
<evidence type="ECO:0000256" key="12">
    <source>
        <dbReference type="SAM" id="SignalP"/>
    </source>
</evidence>
<dbReference type="GO" id="GO:0009279">
    <property type="term" value="C:cell outer membrane"/>
    <property type="evidence" value="ECO:0007669"/>
    <property type="project" value="UniProtKB-SubCell"/>
</dbReference>
<keyword evidence="12" id="KW-0732">Signal</keyword>
<dbReference type="Gene3D" id="2.40.170.20">
    <property type="entry name" value="TonB-dependent receptor, beta-barrel domain"/>
    <property type="match status" value="1"/>
</dbReference>
<organism evidence="15 16">
    <name type="scientific">Allopusillimonas soli</name>
    <dbReference type="NCBI Taxonomy" id="659016"/>
    <lineage>
        <taxon>Bacteria</taxon>
        <taxon>Pseudomonadati</taxon>
        <taxon>Pseudomonadota</taxon>
        <taxon>Betaproteobacteria</taxon>
        <taxon>Burkholderiales</taxon>
        <taxon>Alcaligenaceae</taxon>
        <taxon>Allopusillimonas</taxon>
    </lineage>
</organism>
<evidence type="ECO:0000256" key="11">
    <source>
        <dbReference type="RuleBase" id="RU003357"/>
    </source>
</evidence>
<reference evidence="15 16" key="1">
    <citation type="submission" date="2020-07" db="EMBL/GenBank/DDBJ databases">
        <title>Taxonomic revisions and descriptions of new bacterial species based on genomic comparisons in the high-G+C-content subgroup of the family Alcaligenaceae.</title>
        <authorList>
            <person name="Szabo A."/>
            <person name="Felfoldi T."/>
        </authorList>
    </citation>
    <scope>NUCLEOTIDE SEQUENCE [LARGE SCALE GENOMIC DNA]</scope>
    <source>
        <strain evidence="15 16">DSM 25264</strain>
    </source>
</reference>
<feature type="domain" description="TonB-dependent receptor-like beta-barrel" evidence="13">
    <location>
        <begin position="226"/>
        <end position="666"/>
    </location>
</feature>
<evidence type="ECO:0000256" key="10">
    <source>
        <dbReference type="PROSITE-ProRule" id="PRU01360"/>
    </source>
</evidence>
<evidence type="ECO:0000256" key="8">
    <source>
        <dbReference type="ARBA" id="ARBA00023170"/>
    </source>
</evidence>
<evidence type="ECO:0000256" key="2">
    <source>
        <dbReference type="ARBA" id="ARBA00009810"/>
    </source>
</evidence>
<protein>
    <submittedName>
        <fullName evidence="15">TonB-dependent receptor</fullName>
    </submittedName>
</protein>
<dbReference type="InterPro" id="IPR037066">
    <property type="entry name" value="Plug_dom_sf"/>
</dbReference>
<dbReference type="CDD" id="cd01347">
    <property type="entry name" value="ligand_gated_channel"/>
    <property type="match status" value="1"/>
</dbReference>
<comment type="similarity">
    <text evidence="2 10 11">Belongs to the TonB-dependent receptor family.</text>
</comment>
<dbReference type="GO" id="GO:0044718">
    <property type="term" value="P:siderophore transmembrane transport"/>
    <property type="evidence" value="ECO:0007669"/>
    <property type="project" value="TreeGrafter"/>
</dbReference>
<dbReference type="InterPro" id="IPR000531">
    <property type="entry name" value="Beta-barrel_TonB"/>
</dbReference>
<dbReference type="Pfam" id="PF00593">
    <property type="entry name" value="TonB_dep_Rec_b-barrel"/>
    <property type="match status" value="1"/>
</dbReference>
<dbReference type="PANTHER" id="PTHR30069:SF28">
    <property type="entry name" value="TONB-DEPENDENT RECEPTOR YNCD-RELATED"/>
    <property type="match status" value="1"/>
</dbReference>
<dbReference type="EMBL" id="JACCEW010000004">
    <property type="protein sequence ID" value="NYT37947.1"/>
    <property type="molecule type" value="Genomic_DNA"/>
</dbReference>
<dbReference type="Gene3D" id="2.170.130.10">
    <property type="entry name" value="TonB-dependent receptor, plug domain"/>
    <property type="match status" value="1"/>
</dbReference>
<evidence type="ECO:0000256" key="3">
    <source>
        <dbReference type="ARBA" id="ARBA00022448"/>
    </source>
</evidence>
<keyword evidence="6 11" id="KW-0798">TonB box</keyword>
<keyword evidence="7 10" id="KW-0472">Membrane</keyword>
<evidence type="ECO:0000256" key="9">
    <source>
        <dbReference type="ARBA" id="ARBA00023237"/>
    </source>
</evidence>
<sequence length="707" mass="77395">MLLARLAVLAAIWPLCAQAQASKDAIQALPAITIQGAQLERPAFSTPASIDLVDGTLMRRDQMQVNLSESLVRVPGLLIQNRQNYAQDLQLSIRGFGARSTYGVRGVRLYVDGIPATMPDGQGQTSNIDIASIDSMEILRGPFSALYGNASGGVVQVFTEHGKDPPTLESSFAAGSDSQFRYGAKASGARAGTGLDYLVSANRYVTQGYRDHSSARKNLANAKLGWTPDEDSSLTLVLNSVDVKADDPQGLTYDEFMNDPRQASPGALAYNTRKTVRQTQGGLHYEREVDAHNTLRLMAYYGQRRTVQFLGVPVSAQLAPGSAGGVVDLQRRYGGLDARWTSRLRLAGRPLTIVGGVAYDTMTEDRRGYENFVAGTAGLATGVQGNLRRKETNDIWNVDPYAQASWQFTDRWSVDAGLRYSTVHFDSDDDYIAAGNPDDSGTVRYRKLLPSAALRYQASTDLMLYATAGRGFETPTFSELSYRPDGRPGLNLALMPSENTSLEVGAKARVAGGMLTAALFQTRTRNEIVTARSDGGRTTFQNAGHTRRNGFELAWSGEVADNLSTYLAYTWLDARYKDSFRTVDTRGSAVLVPDGNRIPGIAEHAVYAALDWAQEKGWRAGVEGRYLSRLYVNDSNDEYAPAYFTASVHAGYRWKLQDWTLDAFARLDNVFDRHYAGATVVNASWGRYYEPAPGRNWTAGISLAHAF</sequence>
<accession>A0A853FDD0</accession>
<keyword evidence="9 10" id="KW-0998">Cell outer membrane</keyword>
<feature type="domain" description="TonB-dependent receptor plug" evidence="14">
    <location>
        <begin position="44"/>
        <end position="154"/>
    </location>
</feature>
<comment type="caution">
    <text evidence="15">The sequence shown here is derived from an EMBL/GenBank/DDBJ whole genome shotgun (WGS) entry which is preliminary data.</text>
</comment>
<dbReference type="SUPFAM" id="SSF56935">
    <property type="entry name" value="Porins"/>
    <property type="match status" value="1"/>
</dbReference>
<dbReference type="InterPro" id="IPR036942">
    <property type="entry name" value="Beta-barrel_TonB_sf"/>
</dbReference>
<evidence type="ECO:0000256" key="1">
    <source>
        <dbReference type="ARBA" id="ARBA00004571"/>
    </source>
</evidence>
<evidence type="ECO:0000259" key="14">
    <source>
        <dbReference type="Pfam" id="PF07715"/>
    </source>
</evidence>
<evidence type="ECO:0000256" key="6">
    <source>
        <dbReference type="ARBA" id="ARBA00023077"/>
    </source>
</evidence>
<feature type="chain" id="PRO_5032888658" evidence="12">
    <location>
        <begin position="20"/>
        <end position="707"/>
    </location>
</feature>
<evidence type="ECO:0000313" key="15">
    <source>
        <dbReference type="EMBL" id="NYT37947.1"/>
    </source>
</evidence>
<dbReference type="PROSITE" id="PS52016">
    <property type="entry name" value="TONB_DEPENDENT_REC_3"/>
    <property type="match status" value="1"/>
</dbReference>
<dbReference type="GO" id="GO:0015344">
    <property type="term" value="F:siderophore uptake transmembrane transporter activity"/>
    <property type="evidence" value="ECO:0007669"/>
    <property type="project" value="TreeGrafter"/>
</dbReference>
<keyword evidence="16" id="KW-1185">Reference proteome</keyword>
<evidence type="ECO:0000256" key="5">
    <source>
        <dbReference type="ARBA" id="ARBA00022692"/>
    </source>
</evidence>
<keyword evidence="4 10" id="KW-1134">Transmembrane beta strand</keyword>
<evidence type="ECO:0000256" key="4">
    <source>
        <dbReference type="ARBA" id="ARBA00022452"/>
    </source>
</evidence>
<dbReference type="AlphaFoldDB" id="A0A853FDD0"/>
<feature type="signal peptide" evidence="12">
    <location>
        <begin position="1"/>
        <end position="19"/>
    </location>
</feature>
<keyword evidence="3 10" id="KW-0813">Transport</keyword>
<keyword evidence="8 15" id="KW-0675">Receptor</keyword>
<name>A0A853FDD0_9BURK</name>
<dbReference type="Pfam" id="PF07715">
    <property type="entry name" value="Plug"/>
    <property type="match status" value="1"/>
</dbReference>
<keyword evidence="5 10" id="KW-0812">Transmembrane</keyword>
<comment type="subcellular location">
    <subcellularLocation>
        <location evidence="1 10">Cell outer membrane</location>
        <topology evidence="1 10">Multi-pass membrane protein</topology>
    </subcellularLocation>
</comment>
<dbReference type="Proteomes" id="UP000580517">
    <property type="component" value="Unassembled WGS sequence"/>
</dbReference>
<evidence type="ECO:0000259" key="13">
    <source>
        <dbReference type="Pfam" id="PF00593"/>
    </source>
</evidence>
<dbReference type="InterPro" id="IPR039426">
    <property type="entry name" value="TonB-dep_rcpt-like"/>
</dbReference>
<proteinExistence type="inferred from homology"/>
<evidence type="ECO:0000256" key="7">
    <source>
        <dbReference type="ARBA" id="ARBA00023136"/>
    </source>
</evidence>
<dbReference type="InterPro" id="IPR012910">
    <property type="entry name" value="Plug_dom"/>
</dbReference>
<gene>
    <name evidence="15" type="ORF">H0A68_13755</name>
</gene>
<dbReference type="PANTHER" id="PTHR30069">
    <property type="entry name" value="TONB-DEPENDENT OUTER MEMBRANE RECEPTOR"/>
    <property type="match status" value="1"/>
</dbReference>
<dbReference type="OrthoDB" id="9760620at2"/>